<feature type="compositionally biased region" description="Polar residues" evidence="1">
    <location>
        <begin position="577"/>
        <end position="595"/>
    </location>
</feature>
<organism evidence="3 4">
    <name type="scientific">Tetrahymena thermophila (strain SB210)</name>
    <dbReference type="NCBI Taxonomy" id="312017"/>
    <lineage>
        <taxon>Eukaryota</taxon>
        <taxon>Sar</taxon>
        <taxon>Alveolata</taxon>
        <taxon>Ciliophora</taxon>
        <taxon>Intramacronucleata</taxon>
        <taxon>Oligohymenophorea</taxon>
        <taxon>Hymenostomatida</taxon>
        <taxon>Tetrahymenina</taxon>
        <taxon>Tetrahymenidae</taxon>
        <taxon>Tetrahymena</taxon>
    </lineage>
</organism>
<dbReference type="AlphaFoldDB" id="Q23RK0"/>
<dbReference type="GO" id="GO:0005829">
    <property type="term" value="C:cytosol"/>
    <property type="evidence" value="ECO:0007669"/>
    <property type="project" value="TreeGrafter"/>
</dbReference>
<protein>
    <submittedName>
        <fullName evidence="3">Transmembrane protein, putative</fullName>
    </submittedName>
</protein>
<keyword evidence="2 3" id="KW-0812">Transmembrane</keyword>
<gene>
    <name evidence="3" type="ORF">TTHERM_00384920</name>
</gene>
<proteinExistence type="predicted"/>
<keyword evidence="4" id="KW-1185">Reference proteome</keyword>
<feature type="region of interest" description="Disordered" evidence="1">
    <location>
        <begin position="1"/>
        <end position="20"/>
    </location>
</feature>
<feature type="compositionally biased region" description="Basic and acidic residues" evidence="1">
    <location>
        <begin position="1"/>
        <end position="11"/>
    </location>
</feature>
<feature type="transmembrane region" description="Helical" evidence="2">
    <location>
        <begin position="222"/>
        <end position="245"/>
    </location>
</feature>
<feature type="compositionally biased region" description="Basic and acidic residues" evidence="1">
    <location>
        <begin position="146"/>
        <end position="157"/>
    </location>
</feature>
<feature type="transmembrane region" description="Helical" evidence="2">
    <location>
        <begin position="265"/>
        <end position="283"/>
    </location>
</feature>
<feature type="compositionally biased region" description="Basic residues" evidence="1">
    <location>
        <begin position="598"/>
        <end position="607"/>
    </location>
</feature>
<reference evidence="4" key="1">
    <citation type="journal article" date="2006" name="PLoS Biol.">
        <title>Macronuclear genome sequence of the ciliate Tetrahymena thermophila, a model eukaryote.</title>
        <authorList>
            <person name="Eisen J.A."/>
            <person name="Coyne R.S."/>
            <person name="Wu M."/>
            <person name="Wu D."/>
            <person name="Thiagarajan M."/>
            <person name="Wortman J.R."/>
            <person name="Badger J.H."/>
            <person name="Ren Q."/>
            <person name="Amedeo P."/>
            <person name="Jones K.M."/>
            <person name="Tallon L.J."/>
            <person name="Delcher A.L."/>
            <person name="Salzberg S.L."/>
            <person name="Silva J.C."/>
            <person name="Haas B.J."/>
            <person name="Majoros W.H."/>
            <person name="Farzad M."/>
            <person name="Carlton J.M."/>
            <person name="Smith R.K. Jr."/>
            <person name="Garg J."/>
            <person name="Pearlman R.E."/>
            <person name="Karrer K.M."/>
            <person name="Sun L."/>
            <person name="Manning G."/>
            <person name="Elde N.C."/>
            <person name="Turkewitz A.P."/>
            <person name="Asai D.J."/>
            <person name="Wilkes D.E."/>
            <person name="Wang Y."/>
            <person name="Cai H."/>
            <person name="Collins K."/>
            <person name="Stewart B.A."/>
            <person name="Lee S.R."/>
            <person name="Wilamowska K."/>
            <person name="Weinberg Z."/>
            <person name="Ruzzo W.L."/>
            <person name="Wloga D."/>
            <person name="Gaertig J."/>
            <person name="Frankel J."/>
            <person name="Tsao C.-C."/>
            <person name="Gorovsky M.A."/>
            <person name="Keeling P.J."/>
            <person name="Waller R.F."/>
            <person name="Patron N.J."/>
            <person name="Cherry J.M."/>
            <person name="Stover N.A."/>
            <person name="Krieger C.J."/>
            <person name="del Toro C."/>
            <person name="Ryder H.F."/>
            <person name="Williamson S.C."/>
            <person name="Barbeau R.A."/>
            <person name="Hamilton E.P."/>
            <person name="Orias E."/>
        </authorList>
    </citation>
    <scope>NUCLEOTIDE SEQUENCE [LARGE SCALE GENOMIC DNA]</scope>
    <source>
        <strain evidence="4">SB210</strain>
    </source>
</reference>
<name>Q23RK0_TETTS</name>
<dbReference type="PANTHER" id="PTHR45834">
    <property type="entry name" value="RHO GUANINE NUCLEOTIDE EXCHANGE FACTOR 9-RELATED"/>
    <property type="match status" value="1"/>
</dbReference>
<feature type="compositionally biased region" description="Basic and acidic residues" evidence="1">
    <location>
        <begin position="99"/>
        <end position="120"/>
    </location>
</feature>
<accession>Q23RK0</accession>
<dbReference type="PANTHER" id="PTHR45834:SF3">
    <property type="entry name" value="RHO GUANINE NUCLEOTIDE EXCHANGE FACTOR 3, ISOFORM L"/>
    <property type="match status" value="1"/>
</dbReference>
<keyword evidence="2" id="KW-1133">Transmembrane helix</keyword>
<sequence length="781" mass="90539">MQDQQKQDIPHKKFSKKRVQQLSTIIENGESYMASPHPKSYGLQEIDSTPSSRIDTLKQDNDNQQQRANQINKQRFNSVKKKISRFSDKIEEESVQSQTDKKEVQELPAKEHEIDKEKTNIKSNQANSQTKKKQQKRKESNCSSENQKKSESQKKSEKIIFSAKEDEMIKNIKISLTNIPIDIDLESQKENKPEAIIINEYDTTLNILKFFLDKKIRLQEKLLFFVSVSLIIADMGASIHGFYLFASTSCFGHESDMEFSDVINIIFSVILKFCCINIIMQEITNSLPGNMKLPYLIPLCIMGVVPCLQLNQFVFSFTQCKQLNPIISYGVAKQITNVLCYIFISIIGMICILIMIIRIEITRQTWKRLKNIGFYVLVGGFLLSMIFIFIFASVVQSNQQFVLFLCLDNITFWVFFFICSFYSVRKLYYKLEPFPYQPQFSQQVNSQVQLYAHEEELESQRLTQESKQKKSLPNKIKKKKVFKEDQINILPIINNQQKQQQDQQQAQNILQKLKKKKKKIMFSPQNNIDLESQQKTQQFSFHSILKQEQHQGSADSVDSQSKMVSSLEKSPVKQQDDQSQPEFHQDDATTSSVSNVGRPKKLSKFRKNNTQNPPSVGFLIADEQNIDENSLPCSKTSFHKKDNLSNTSKSSLKDEQFAASQNNSQKSFGIIVNQDQSQRQHKSLNEFQKKDMELSQLNKQLTPNSNNHFYYPDSYGGQSKDTDQISDMPRVRSLNKLDEDQELAENQIRKNSLPKYENTKKTHFEVQKKSLFDNHLIKQNN</sequence>
<dbReference type="HOGENOM" id="CLU_398778_0_0_1"/>
<dbReference type="Proteomes" id="UP000009168">
    <property type="component" value="Unassembled WGS sequence"/>
</dbReference>
<keyword evidence="2" id="KW-0472">Membrane</keyword>
<feature type="transmembrane region" description="Helical" evidence="2">
    <location>
        <begin position="372"/>
        <end position="395"/>
    </location>
</feature>
<dbReference type="InterPro" id="IPR053086">
    <property type="entry name" value="RhoGEF_domain"/>
</dbReference>
<feature type="compositionally biased region" description="Low complexity" evidence="1">
    <location>
        <begin position="62"/>
        <end position="72"/>
    </location>
</feature>
<feature type="compositionally biased region" description="Polar residues" evidence="1">
    <location>
        <begin position="550"/>
        <end position="568"/>
    </location>
</feature>
<dbReference type="EMBL" id="GG662644">
    <property type="protein sequence ID" value="EAR99048.2"/>
    <property type="molecule type" value="Genomic_DNA"/>
</dbReference>
<dbReference type="KEGG" id="tet:TTHERM_00384920"/>
<feature type="region of interest" description="Disordered" evidence="1">
    <location>
        <begin position="701"/>
        <end position="725"/>
    </location>
</feature>
<dbReference type="GO" id="GO:0005085">
    <property type="term" value="F:guanyl-nucleotide exchange factor activity"/>
    <property type="evidence" value="ECO:0007669"/>
    <property type="project" value="TreeGrafter"/>
</dbReference>
<dbReference type="InParanoid" id="Q23RK0"/>
<evidence type="ECO:0000256" key="2">
    <source>
        <dbReference type="SAM" id="Phobius"/>
    </source>
</evidence>
<feature type="transmembrane region" description="Helical" evidence="2">
    <location>
        <begin position="335"/>
        <end position="360"/>
    </location>
</feature>
<feature type="region of interest" description="Disordered" evidence="1">
    <location>
        <begin position="546"/>
        <end position="617"/>
    </location>
</feature>
<feature type="transmembrane region" description="Helical" evidence="2">
    <location>
        <begin position="295"/>
        <end position="315"/>
    </location>
</feature>
<evidence type="ECO:0000256" key="1">
    <source>
        <dbReference type="SAM" id="MobiDB-lite"/>
    </source>
</evidence>
<dbReference type="RefSeq" id="XP_001019293.2">
    <property type="nucleotide sequence ID" value="XM_001019293.2"/>
</dbReference>
<dbReference type="GeneID" id="7822897"/>
<feature type="transmembrane region" description="Helical" evidence="2">
    <location>
        <begin position="401"/>
        <end position="424"/>
    </location>
</feature>
<evidence type="ECO:0000313" key="3">
    <source>
        <dbReference type="EMBL" id="EAR99048.2"/>
    </source>
</evidence>
<feature type="region of interest" description="Disordered" evidence="1">
    <location>
        <begin position="631"/>
        <end position="661"/>
    </location>
</feature>
<evidence type="ECO:0000313" key="4">
    <source>
        <dbReference type="Proteomes" id="UP000009168"/>
    </source>
</evidence>
<feature type="region of interest" description="Disordered" evidence="1">
    <location>
        <begin position="27"/>
        <end position="157"/>
    </location>
</feature>